<dbReference type="Gene3D" id="3.50.50.60">
    <property type="entry name" value="FAD/NAD(P)-binding domain"/>
    <property type="match status" value="1"/>
</dbReference>
<dbReference type="AlphaFoldDB" id="A0A1H0AM89"/>
<dbReference type="InterPro" id="IPR050464">
    <property type="entry name" value="Zeta_carotene_desat/Oxidored"/>
</dbReference>
<accession>A0A1H0AM89</accession>
<evidence type="ECO:0000313" key="2">
    <source>
        <dbReference type="EMBL" id="SDN33946.1"/>
    </source>
</evidence>
<dbReference type="PANTHER" id="PTHR42923:SF46">
    <property type="entry name" value="AMINE OXIDASE"/>
    <property type="match status" value="1"/>
</dbReference>
<dbReference type="OrthoDB" id="9814556at2"/>
<keyword evidence="3" id="KW-1185">Reference proteome</keyword>
<protein>
    <submittedName>
        <fullName evidence="2">15-cis-phytoene desaturase</fullName>
    </submittedName>
</protein>
<name>A0A1H0AM89_9BACI</name>
<dbReference type="SUPFAM" id="SSF51905">
    <property type="entry name" value="FAD/NAD(P)-binding domain"/>
    <property type="match status" value="1"/>
</dbReference>
<dbReference type="EMBL" id="FNIG01000004">
    <property type="protein sequence ID" value="SDN33946.1"/>
    <property type="molecule type" value="Genomic_DNA"/>
</dbReference>
<evidence type="ECO:0000313" key="3">
    <source>
        <dbReference type="Proteomes" id="UP000199334"/>
    </source>
</evidence>
<gene>
    <name evidence="2" type="ORF">SAMN05216498_1976</name>
</gene>
<dbReference type="PANTHER" id="PTHR42923">
    <property type="entry name" value="PROTOPORPHYRINOGEN OXIDASE"/>
    <property type="match status" value="1"/>
</dbReference>
<reference evidence="2 3" key="1">
    <citation type="submission" date="2016-10" db="EMBL/GenBank/DDBJ databases">
        <authorList>
            <person name="de Groot N.N."/>
        </authorList>
    </citation>
    <scope>NUCLEOTIDE SEQUENCE [LARGE SCALE GENOMIC DNA]</scope>
    <source>
        <strain evidence="2 3">CGMCC 1.3442</strain>
    </source>
</reference>
<feature type="domain" description="Amine oxidase" evidence="1">
    <location>
        <begin position="13"/>
        <end position="439"/>
    </location>
</feature>
<dbReference type="RefSeq" id="WP_093856438.1">
    <property type="nucleotide sequence ID" value="NZ_BJVZ01000021.1"/>
</dbReference>
<evidence type="ECO:0000259" key="1">
    <source>
        <dbReference type="Pfam" id="PF01593"/>
    </source>
</evidence>
<proteinExistence type="predicted"/>
<dbReference type="STRING" id="237069.SAMN05216498_1976"/>
<dbReference type="Pfam" id="PF01593">
    <property type="entry name" value="Amino_oxidase"/>
    <property type="match status" value="1"/>
</dbReference>
<organism evidence="2 3">
    <name type="scientific">Tenuibacillus multivorans</name>
    <dbReference type="NCBI Taxonomy" id="237069"/>
    <lineage>
        <taxon>Bacteria</taxon>
        <taxon>Bacillati</taxon>
        <taxon>Bacillota</taxon>
        <taxon>Bacilli</taxon>
        <taxon>Bacillales</taxon>
        <taxon>Bacillaceae</taxon>
        <taxon>Tenuibacillus</taxon>
    </lineage>
</organism>
<sequence>MSQYDVLIIGSGLAGITCSVELSEKGYKTLLIEAEEHLGGRTSSWYDDGMHIDSGFHRVLGYYKHLPALLKKAGIDIDKVVKWEERIDVRSPLKDEVTTFGVAPFRGPIKVMNGIFGNPRTMPVKDMLSLGPFFANGLLDYMKRPDYLDRLSVYEYAKKHHVTDNAFHMVVIPFTSGIFFLPPERFSAYVFFGMLAPVASRFYKMRLGAYLDGMNEVMIEPLAKLIREQGVDLVTGTEVMRLIYENSEVKGVASREKDIRAKYTVLATGLGAAKRILKQSNMEHPFVNQLIKLPTMPAISVQIDLDEPALPYDRTTFGAGSVLSSFSEQSRTTFKKASGRLSITVSPPDQYIDLEPKDILEIVLKDAKKLGLELENHIRDYRVVFHPDNFYTLEPGYDWMRPEQDTPIKGLALAGDYTKHSHFPTMEGAVMSGKTAAKIIEGELNDSST</sequence>
<dbReference type="Proteomes" id="UP000199334">
    <property type="component" value="Unassembled WGS sequence"/>
</dbReference>
<dbReference type="InterPro" id="IPR036188">
    <property type="entry name" value="FAD/NAD-bd_sf"/>
</dbReference>
<dbReference type="InterPro" id="IPR002937">
    <property type="entry name" value="Amino_oxidase"/>
</dbReference>
<dbReference type="GO" id="GO:0016491">
    <property type="term" value="F:oxidoreductase activity"/>
    <property type="evidence" value="ECO:0007669"/>
    <property type="project" value="InterPro"/>
</dbReference>